<organism evidence="2">
    <name type="scientific">marine sediment metagenome</name>
    <dbReference type="NCBI Taxonomy" id="412755"/>
    <lineage>
        <taxon>unclassified sequences</taxon>
        <taxon>metagenomes</taxon>
        <taxon>ecological metagenomes</taxon>
    </lineage>
</organism>
<feature type="transmembrane region" description="Helical" evidence="1">
    <location>
        <begin position="16"/>
        <end position="36"/>
    </location>
</feature>
<evidence type="ECO:0000256" key="1">
    <source>
        <dbReference type="SAM" id="Phobius"/>
    </source>
</evidence>
<accession>A0A0F9SBE2</accession>
<keyword evidence="1" id="KW-0472">Membrane</keyword>
<keyword evidence="1" id="KW-0812">Transmembrane</keyword>
<comment type="caution">
    <text evidence="2">The sequence shown here is derived from an EMBL/GenBank/DDBJ whole genome shotgun (WGS) entry which is preliminary data.</text>
</comment>
<reference evidence="2" key="1">
    <citation type="journal article" date="2015" name="Nature">
        <title>Complex archaea that bridge the gap between prokaryotes and eukaryotes.</title>
        <authorList>
            <person name="Spang A."/>
            <person name="Saw J.H."/>
            <person name="Jorgensen S.L."/>
            <person name="Zaremba-Niedzwiedzka K."/>
            <person name="Martijn J."/>
            <person name="Lind A.E."/>
            <person name="van Eijk R."/>
            <person name="Schleper C."/>
            <person name="Guy L."/>
            <person name="Ettema T.J."/>
        </authorList>
    </citation>
    <scope>NUCLEOTIDE SEQUENCE</scope>
</reference>
<sequence length="63" mass="7296">MNILTVILWMNQIRNTIFITLSIGYIIFALSVYTFIPAEQIIMTNLGEDKKAESYGIISFYEE</sequence>
<gene>
    <name evidence="2" type="ORF">LCGC14_0795210</name>
</gene>
<dbReference type="AlphaFoldDB" id="A0A0F9SBE2"/>
<name>A0A0F9SBE2_9ZZZZ</name>
<dbReference type="EMBL" id="LAZR01002115">
    <property type="protein sequence ID" value="KKN34291.1"/>
    <property type="molecule type" value="Genomic_DNA"/>
</dbReference>
<proteinExistence type="predicted"/>
<protein>
    <submittedName>
        <fullName evidence="2">Uncharacterized protein</fullName>
    </submittedName>
</protein>
<evidence type="ECO:0000313" key="2">
    <source>
        <dbReference type="EMBL" id="KKN34291.1"/>
    </source>
</evidence>
<keyword evidence="1" id="KW-1133">Transmembrane helix</keyword>